<dbReference type="EMBL" id="BAAAZO010000012">
    <property type="protein sequence ID" value="GAA3635184.1"/>
    <property type="molecule type" value="Genomic_DNA"/>
</dbReference>
<gene>
    <name evidence="3" type="ORF">GCM10022223_61990</name>
</gene>
<keyword evidence="4" id="KW-1185">Reference proteome</keyword>
<protein>
    <recommendedName>
        <fullName evidence="2">Peptidase M20 dimerisation domain-containing protein</fullName>
    </recommendedName>
</protein>
<dbReference type="Pfam" id="PF07687">
    <property type="entry name" value="M20_dimer"/>
    <property type="match status" value="1"/>
</dbReference>
<sequence length="74" mass="7507">MRAAVALGEDPLGPGHPRLGEPTTNPGTIPGGQQTDLVPDAARLTVDLRTVPGTDVPAVKSALLGPWSAARSTN</sequence>
<evidence type="ECO:0000313" key="3">
    <source>
        <dbReference type="EMBL" id="GAA3635184.1"/>
    </source>
</evidence>
<dbReference type="InterPro" id="IPR011650">
    <property type="entry name" value="Peptidase_M20_dimer"/>
</dbReference>
<evidence type="ECO:0000256" key="1">
    <source>
        <dbReference type="SAM" id="MobiDB-lite"/>
    </source>
</evidence>
<evidence type="ECO:0000259" key="2">
    <source>
        <dbReference type="Pfam" id="PF07687"/>
    </source>
</evidence>
<comment type="caution">
    <text evidence="3">The sequence shown here is derived from an EMBL/GenBank/DDBJ whole genome shotgun (WGS) entry which is preliminary data.</text>
</comment>
<feature type="compositionally biased region" description="Polar residues" evidence="1">
    <location>
        <begin position="22"/>
        <end position="35"/>
    </location>
</feature>
<dbReference type="SUPFAM" id="SSF55031">
    <property type="entry name" value="Bacterial exopeptidase dimerisation domain"/>
    <property type="match status" value="1"/>
</dbReference>
<feature type="domain" description="Peptidase M20 dimerisation" evidence="2">
    <location>
        <begin position="18"/>
        <end position="63"/>
    </location>
</feature>
<dbReference type="Proteomes" id="UP001501074">
    <property type="component" value="Unassembled WGS sequence"/>
</dbReference>
<feature type="region of interest" description="Disordered" evidence="1">
    <location>
        <begin position="1"/>
        <end position="35"/>
    </location>
</feature>
<evidence type="ECO:0000313" key="4">
    <source>
        <dbReference type="Proteomes" id="UP001501074"/>
    </source>
</evidence>
<name>A0ABP7AM46_9ACTN</name>
<accession>A0ABP7AM46</accession>
<dbReference type="InterPro" id="IPR036264">
    <property type="entry name" value="Bact_exopeptidase_dim_dom"/>
</dbReference>
<organism evidence="3 4">
    <name type="scientific">Kineosporia mesophila</name>
    <dbReference type="NCBI Taxonomy" id="566012"/>
    <lineage>
        <taxon>Bacteria</taxon>
        <taxon>Bacillati</taxon>
        <taxon>Actinomycetota</taxon>
        <taxon>Actinomycetes</taxon>
        <taxon>Kineosporiales</taxon>
        <taxon>Kineosporiaceae</taxon>
        <taxon>Kineosporia</taxon>
    </lineage>
</organism>
<reference evidence="4" key="1">
    <citation type="journal article" date="2019" name="Int. J. Syst. Evol. Microbiol.">
        <title>The Global Catalogue of Microorganisms (GCM) 10K type strain sequencing project: providing services to taxonomists for standard genome sequencing and annotation.</title>
        <authorList>
            <consortium name="The Broad Institute Genomics Platform"/>
            <consortium name="The Broad Institute Genome Sequencing Center for Infectious Disease"/>
            <person name="Wu L."/>
            <person name="Ma J."/>
        </authorList>
    </citation>
    <scope>NUCLEOTIDE SEQUENCE [LARGE SCALE GENOMIC DNA]</scope>
    <source>
        <strain evidence="4">JCM 16902</strain>
    </source>
</reference>
<dbReference type="Gene3D" id="3.30.70.360">
    <property type="match status" value="1"/>
</dbReference>
<proteinExistence type="predicted"/>